<gene>
    <name evidence="1" type="ORF">PITCH_A720018</name>
</gene>
<name>A0A445N1V3_9BACT</name>
<evidence type="ECO:0000313" key="1">
    <source>
        <dbReference type="EMBL" id="SPD75678.1"/>
    </source>
</evidence>
<protein>
    <submittedName>
        <fullName evidence="1">Uncharacterized protein</fullName>
    </submittedName>
</protein>
<organism evidence="1">
    <name type="scientific">uncultured Desulfobacterium sp</name>
    <dbReference type="NCBI Taxonomy" id="201089"/>
    <lineage>
        <taxon>Bacteria</taxon>
        <taxon>Pseudomonadati</taxon>
        <taxon>Thermodesulfobacteriota</taxon>
        <taxon>Desulfobacteria</taxon>
        <taxon>Desulfobacterales</taxon>
        <taxon>Desulfobacteriaceae</taxon>
        <taxon>Desulfobacterium</taxon>
        <taxon>environmental samples</taxon>
    </lineage>
</organism>
<sequence>MALHGPIINAPSARGYIVYDEKLNPKI</sequence>
<accession>A0A445N1V3</accession>
<dbReference type="EMBL" id="OJIN01000217">
    <property type="protein sequence ID" value="SPD75678.1"/>
    <property type="molecule type" value="Genomic_DNA"/>
</dbReference>
<reference evidence="1" key="1">
    <citation type="submission" date="2018-01" db="EMBL/GenBank/DDBJ databases">
        <authorList>
            <person name="Regsiter A."/>
            <person name="William W."/>
        </authorList>
    </citation>
    <scope>NUCLEOTIDE SEQUENCE</scope>
    <source>
        <strain evidence="1">TRIP AH-1</strain>
    </source>
</reference>
<dbReference type="AlphaFoldDB" id="A0A445N1V3"/>
<proteinExistence type="predicted"/>